<evidence type="ECO:0000313" key="2">
    <source>
        <dbReference type="Proteomes" id="UP000002817"/>
    </source>
</evidence>
<evidence type="ECO:0000313" key="1">
    <source>
        <dbReference type="EMBL" id="EGU49675.1"/>
    </source>
</evidence>
<organism evidence="1 2">
    <name type="scientific">Vibrio orientalis CIP 102891 = ATCC 33934</name>
    <dbReference type="NCBI Taxonomy" id="675816"/>
    <lineage>
        <taxon>Bacteria</taxon>
        <taxon>Pseudomonadati</taxon>
        <taxon>Pseudomonadota</taxon>
        <taxon>Gammaproteobacteria</taxon>
        <taxon>Vibrionales</taxon>
        <taxon>Vibrionaceae</taxon>
        <taxon>Vibrio</taxon>
        <taxon>Vibrio oreintalis group</taxon>
    </lineage>
</organism>
<dbReference type="OrthoDB" id="9811423at2"/>
<sequence>MNETSDEEPIYPSPCVRNCCLDGNDVCLGCFRTLEEILNWSHSSNVEKQAILAKCKERRAQNHRY</sequence>
<dbReference type="EMBL" id="AFWH01000029">
    <property type="protein sequence ID" value="EGU49675.1"/>
    <property type="molecule type" value="Genomic_DNA"/>
</dbReference>
<dbReference type="Pfam" id="PF06945">
    <property type="entry name" value="DUF1289"/>
    <property type="match status" value="1"/>
</dbReference>
<dbReference type="PANTHER" id="PTHR35175:SF2">
    <property type="entry name" value="DUF1289 DOMAIN-CONTAINING PROTEIN"/>
    <property type="match status" value="1"/>
</dbReference>
<comment type="caution">
    <text evidence="1">The sequence shown here is derived from an EMBL/GenBank/DDBJ whole genome shotgun (WGS) entry which is preliminary data.</text>
</comment>
<reference evidence="1 2" key="1">
    <citation type="journal article" date="2012" name="Int. J. Syst. Evol. Microbiol.">
        <title>Vibrio caribbeanicus sp. nov., isolated from the marine sponge Scleritoderma cyanea.</title>
        <authorList>
            <person name="Hoffmann M."/>
            <person name="Monday S.R."/>
            <person name="Allard M.W."/>
            <person name="Strain E.A."/>
            <person name="Whittaker P."/>
            <person name="Naum M."/>
            <person name="McCarthy P.J."/>
            <person name="Lopez J.V."/>
            <person name="Fischer M."/>
            <person name="Brown E.W."/>
        </authorList>
    </citation>
    <scope>NUCLEOTIDE SEQUENCE [LARGE SCALE GENOMIC DNA]</scope>
    <source>
        <strain evidence="2">CIP 102891 / ATCC 33934</strain>
    </source>
</reference>
<dbReference type="Proteomes" id="UP000002817">
    <property type="component" value="Unassembled WGS sequence"/>
</dbReference>
<name>F9SU55_VIBOR</name>
<dbReference type="InterPro" id="IPR010710">
    <property type="entry name" value="DUF1289"/>
</dbReference>
<evidence type="ECO:0008006" key="3">
    <source>
        <dbReference type="Google" id="ProtNLM"/>
    </source>
</evidence>
<accession>F9SU55</accession>
<protein>
    <recommendedName>
        <fullName evidence="3">Fe-S protein</fullName>
    </recommendedName>
</protein>
<proteinExistence type="predicted"/>
<dbReference type="AlphaFoldDB" id="F9SU55"/>
<dbReference type="PANTHER" id="PTHR35175">
    <property type="entry name" value="DUF1289 DOMAIN-CONTAINING PROTEIN"/>
    <property type="match status" value="1"/>
</dbReference>
<gene>
    <name evidence="1" type="ORF">VIOR3934_04784</name>
</gene>